<dbReference type="SUPFAM" id="SSF117074">
    <property type="entry name" value="Hypothetical protein PA1324"/>
    <property type="match status" value="1"/>
</dbReference>
<evidence type="ECO:0008006" key="3">
    <source>
        <dbReference type="Google" id="ProtNLM"/>
    </source>
</evidence>
<sequence>MEESFIFIRVNNTFGDPFFRVYMTSDGKKIYIPLRSLIEFTGIQTLEVDTADKTVLGSVVTLDNFDNLTEEKFLRSYAGARYIERDEDIFVDIQNLTSVMKLKDLFWDENRSYLVVELDYLLPFQVKDINEQKKYNLNSNLESEKEKVIQPERKIFSPGVLRLEYFLSDFEDRGTQNFSALYNNQLLYGDFSIQSSFYPETELDLITLKYRDKLDGKLILLGDTSLEKNNALSLKESNVRGFNIINDGIYTEVDSRKVTIKGPVVNGTTVELYQSDILIGLQVVTTSNEYSFEDITLFGYSDDFVLKFYYPNGRIEERSINTISDYDIQEKGKSDYSIQLGELDNSLAGSAKYLYGITDNITLGARYLKANSKDIEIDDNEESNEFNIAEGILIMRSRAKKNPTLYKFNWLADLDDTGEGTFRAKINKQLWFLDTELFYDEYSDEVTLVEERERRYGGLISTGVGRFSYNLGYEMREDLDGDERRYTFDTRYFPTDTTRLLLNNTYRDLENEEDEFRIRFSTSYSGFKSFNINLRANGTYSDGEWGDEEYSVGIAKKYREFKKNDLDYSAEVKYSSEEWQFTLYFSYYFTDWLSVPARFTEDDQEVGVAVEKTFILSRLFKESGNPEPEEAWLEGFVFRDDNGNNTKDPGEEYFEGIEVIVGPEKTFTDKNGYYYIDGVEGNFVQEVKPGYQSVDPLLRFTQEKYKIRPIPATGHRLDIPLVPIFAIIGDIELGNSEFSASKRARIFQQTKIYVKNGDEIISSNTAESDGFFIIEDIIPGKYTVEAKYLGDEDLYIEKNSYDLHIQAGETGEYYEGFNFKILENLGEKVASEI</sequence>
<evidence type="ECO:0000313" key="1">
    <source>
        <dbReference type="EMBL" id="GLI57855.1"/>
    </source>
</evidence>
<organism evidence="1 2">
    <name type="scientific">Propionigenium maris DSM 9537</name>
    <dbReference type="NCBI Taxonomy" id="1123000"/>
    <lineage>
        <taxon>Bacteria</taxon>
        <taxon>Fusobacteriati</taxon>
        <taxon>Fusobacteriota</taxon>
        <taxon>Fusobacteriia</taxon>
        <taxon>Fusobacteriales</taxon>
        <taxon>Fusobacteriaceae</taxon>
        <taxon>Propionigenium</taxon>
    </lineage>
</organism>
<dbReference type="InterPro" id="IPR013783">
    <property type="entry name" value="Ig-like_fold"/>
</dbReference>
<keyword evidence="2" id="KW-1185">Reference proteome</keyword>
<name>A0A9W6GPK4_9FUSO</name>
<reference evidence="1" key="1">
    <citation type="submission" date="2022-12" db="EMBL/GenBank/DDBJ databases">
        <title>Reference genome sequencing for broad-spectrum identification of bacterial and archaeal isolates by mass spectrometry.</title>
        <authorList>
            <person name="Sekiguchi Y."/>
            <person name="Tourlousse D.M."/>
        </authorList>
    </citation>
    <scope>NUCLEOTIDE SEQUENCE</scope>
    <source>
        <strain evidence="1">10succ1</strain>
    </source>
</reference>
<evidence type="ECO:0000313" key="2">
    <source>
        <dbReference type="Proteomes" id="UP001144471"/>
    </source>
</evidence>
<accession>A0A9W6GPK4</accession>
<comment type="caution">
    <text evidence="1">The sequence shown here is derived from an EMBL/GenBank/DDBJ whole genome shotgun (WGS) entry which is preliminary data.</text>
</comment>
<dbReference type="Proteomes" id="UP001144471">
    <property type="component" value="Unassembled WGS sequence"/>
</dbReference>
<protein>
    <recommendedName>
        <fullName evidence="3">SD-repeat containing protein B domain-containing protein</fullName>
    </recommendedName>
</protein>
<gene>
    <name evidence="1" type="ORF">PM10SUCC1_33690</name>
</gene>
<dbReference type="EMBL" id="BSDY01000026">
    <property type="protein sequence ID" value="GLI57855.1"/>
    <property type="molecule type" value="Genomic_DNA"/>
</dbReference>
<dbReference type="Gene3D" id="2.60.40.10">
    <property type="entry name" value="Immunoglobulins"/>
    <property type="match status" value="1"/>
</dbReference>
<dbReference type="AlphaFoldDB" id="A0A9W6GPK4"/>
<proteinExistence type="predicted"/>